<organism evidence="3 4">
    <name type="scientific">Phytophthora fragariaefolia</name>
    <dbReference type="NCBI Taxonomy" id="1490495"/>
    <lineage>
        <taxon>Eukaryota</taxon>
        <taxon>Sar</taxon>
        <taxon>Stramenopiles</taxon>
        <taxon>Oomycota</taxon>
        <taxon>Peronosporomycetes</taxon>
        <taxon>Peronosporales</taxon>
        <taxon>Peronosporaceae</taxon>
        <taxon>Phytophthora</taxon>
    </lineage>
</organism>
<dbReference type="PROSITE" id="PS50994">
    <property type="entry name" value="INTEGRASE"/>
    <property type="match status" value="1"/>
</dbReference>
<dbReference type="Pfam" id="PF00665">
    <property type="entry name" value="rve"/>
    <property type="match status" value="1"/>
</dbReference>
<dbReference type="SUPFAM" id="SSF53098">
    <property type="entry name" value="Ribonuclease H-like"/>
    <property type="match status" value="1"/>
</dbReference>
<dbReference type="SUPFAM" id="SSF54160">
    <property type="entry name" value="Chromo domain-like"/>
    <property type="match status" value="1"/>
</dbReference>
<dbReference type="AlphaFoldDB" id="A0A9W6TSD6"/>
<evidence type="ECO:0000313" key="4">
    <source>
        <dbReference type="Proteomes" id="UP001165121"/>
    </source>
</evidence>
<dbReference type="PANTHER" id="PTHR37984:SF5">
    <property type="entry name" value="PROTEIN NYNRIN-LIKE"/>
    <property type="match status" value="1"/>
</dbReference>
<dbReference type="GO" id="GO:0003676">
    <property type="term" value="F:nucleic acid binding"/>
    <property type="evidence" value="ECO:0007669"/>
    <property type="project" value="InterPro"/>
</dbReference>
<dbReference type="PANTHER" id="PTHR37984">
    <property type="entry name" value="PROTEIN CBG26694"/>
    <property type="match status" value="1"/>
</dbReference>
<gene>
    <name evidence="3" type="ORF">Pfra01_000158200</name>
</gene>
<dbReference type="Proteomes" id="UP001165121">
    <property type="component" value="Unassembled WGS sequence"/>
</dbReference>
<dbReference type="InterPro" id="IPR016197">
    <property type="entry name" value="Chromo-like_dom_sf"/>
</dbReference>
<dbReference type="InterPro" id="IPR050951">
    <property type="entry name" value="Retrovirus_Pol_polyprotein"/>
</dbReference>
<evidence type="ECO:0000256" key="1">
    <source>
        <dbReference type="SAM" id="MobiDB-lite"/>
    </source>
</evidence>
<dbReference type="InterPro" id="IPR036397">
    <property type="entry name" value="RNaseH_sf"/>
</dbReference>
<accession>A0A9W6TSD6</accession>
<dbReference type="Gene3D" id="3.30.420.10">
    <property type="entry name" value="Ribonuclease H-like superfamily/Ribonuclease H"/>
    <property type="match status" value="1"/>
</dbReference>
<name>A0A9W6TSD6_9STRA</name>
<protein>
    <submittedName>
        <fullName evidence="3">Unnamed protein product</fullName>
    </submittedName>
</protein>
<keyword evidence="4" id="KW-1185">Reference proteome</keyword>
<reference evidence="3" key="1">
    <citation type="submission" date="2023-04" db="EMBL/GenBank/DDBJ databases">
        <title>Phytophthora fragariaefolia NBRC 109709.</title>
        <authorList>
            <person name="Ichikawa N."/>
            <person name="Sato H."/>
            <person name="Tonouchi N."/>
        </authorList>
    </citation>
    <scope>NUCLEOTIDE SEQUENCE</scope>
    <source>
        <strain evidence="3">NBRC 109709</strain>
    </source>
</reference>
<evidence type="ECO:0000313" key="3">
    <source>
        <dbReference type="EMBL" id="GMF18369.1"/>
    </source>
</evidence>
<sequence>MARWSTIDKEAYAIVAACKRLISLGRHQVDRLQRWAMIITAYRYVIEHVHGDENVWADLLSRWGTSAPTNVARARMRTLLVVNRVSPLTETDFVWPSELDIVTEQRQQLAARDPSDALPLCRWNEDLGLFVTASGRIWIPEQCVDLQQRLCVLAHAGLSGHRGEGVTQQRVVPQTFGQALHASAPNEVLHFDFLSFPASSPGEQYALVLKDGMSGYCELATCESATAEAACSALLDWFKRFRSVTQWVSERGTHFKNTILEQVRKFYGGSHHFTTAYCPWSNGTVEVVNRLLLRCMRAMQSELKLHAAECPTILPLAQSAFNQMPADRLGGVAPVTAFTALPASPPIHVILHSQTQVLFDVEAVYEKQRQHLADIRVALDNMHRAVTSVAEKKREQARARRAEQSGVPMANVKIGDFVLDVSSPFQVSTHHASRLQLYADSRRGVTDGSIAQAMHADGGHLVVKFLKCRLGAESHVWEIEVEWVGLDPLEASWEPAAIMFENVPQLVEQFVNSQPDDSAAHVMWSPLVNERPRKPTENGKGASMGTN</sequence>
<feature type="domain" description="Integrase catalytic" evidence="2">
    <location>
        <begin position="181"/>
        <end position="342"/>
    </location>
</feature>
<evidence type="ECO:0000259" key="2">
    <source>
        <dbReference type="PROSITE" id="PS50994"/>
    </source>
</evidence>
<dbReference type="InterPro" id="IPR001584">
    <property type="entry name" value="Integrase_cat-core"/>
</dbReference>
<dbReference type="OrthoDB" id="123161at2759"/>
<comment type="caution">
    <text evidence="3">The sequence shown here is derived from an EMBL/GenBank/DDBJ whole genome shotgun (WGS) entry which is preliminary data.</text>
</comment>
<feature type="region of interest" description="Disordered" evidence="1">
    <location>
        <begin position="528"/>
        <end position="547"/>
    </location>
</feature>
<dbReference type="GO" id="GO:0015074">
    <property type="term" value="P:DNA integration"/>
    <property type="evidence" value="ECO:0007669"/>
    <property type="project" value="InterPro"/>
</dbReference>
<dbReference type="EMBL" id="BSXT01000128">
    <property type="protein sequence ID" value="GMF18369.1"/>
    <property type="molecule type" value="Genomic_DNA"/>
</dbReference>
<proteinExistence type="predicted"/>
<dbReference type="InterPro" id="IPR012337">
    <property type="entry name" value="RNaseH-like_sf"/>
</dbReference>